<proteinExistence type="predicted"/>
<accession>A0A062UL02</accession>
<dbReference type="InterPro" id="IPR017946">
    <property type="entry name" value="PLC-like_Pdiesterase_TIM-brl"/>
</dbReference>
<name>A0A062UL02_9PROT</name>
<dbReference type="SUPFAM" id="SSF51695">
    <property type="entry name" value="PLC-like phosphodiesterases"/>
    <property type="match status" value="1"/>
</dbReference>
<comment type="caution">
    <text evidence="2">The sequence shown here is derived from an EMBL/GenBank/DDBJ whole genome shotgun (WGS) entry which is preliminary data.</text>
</comment>
<dbReference type="RefSeq" id="WP_051600966.1">
    <property type="nucleotide sequence ID" value="NZ_AWFF01000001.1"/>
</dbReference>
<dbReference type="STRING" id="1280946.HY29_00515"/>
<gene>
    <name evidence="2" type="ORF">HY29_00515</name>
</gene>
<dbReference type="eggNOG" id="COG0584">
    <property type="taxonomic scope" value="Bacteria"/>
</dbReference>
<dbReference type="OrthoDB" id="384721at2"/>
<dbReference type="AlphaFoldDB" id="A0A062UL02"/>
<dbReference type="Proteomes" id="UP000027037">
    <property type="component" value="Unassembled WGS sequence"/>
</dbReference>
<dbReference type="Pfam" id="PF03009">
    <property type="entry name" value="GDPD"/>
    <property type="match status" value="1"/>
</dbReference>
<dbReference type="Gene3D" id="3.20.20.190">
    <property type="entry name" value="Phosphatidylinositol (PI) phosphodiesterase"/>
    <property type="match status" value="1"/>
</dbReference>
<sequence>MAERFFPADYAYAHRGLWGAGCVENTLPAFQAAIEAGLGIEFDVRLTADDEIVVFHDSDLSRLSDHTDKINQLSCEQLQAVQLILGVRIPTFRELLDIWPRHLPLLTEMKVDKDTDPAALAQQTGEMLLAYDGLAAAMSFSEACVRALPEGLMRGQLVGPTETIGTESFKSVIERALSDGIDYVAVNISDVSKAAELIPADYPRVTWTVRTEGEAREAADKKAAIIFELLAPALVTGIALP</sequence>
<evidence type="ECO:0000259" key="1">
    <source>
        <dbReference type="PROSITE" id="PS51704"/>
    </source>
</evidence>
<feature type="domain" description="GP-PDE" evidence="1">
    <location>
        <begin position="9"/>
        <end position="241"/>
    </location>
</feature>
<organism evidence="2 3">
    <name type="scientific">Hyphomonas beringensis</name>
    <dbReference type="NCBI Taxonomy" id="1280946"/>
    <lineage>
        <taxon>Bacteria</taxon>
        <taxon>Pseudomonadati</taxon>
        <taxon>Pseudomonadota</taxon>
        <taxon>Alphaproteobacteria</taxon>
        <taxon>Hyphomonadales</taxon>
        <taxon>Hyphomonadaceae</taxon>
        <taxon>Hyphomonas</taxon>
    </lineage>
</organism>
<evidence type="ECO:0000313" key="3">
    <source>
        <dbReference type="Proteomes" id="UP000027037"/>
    </source>
</evidence>
<dbReference type="EMBL" id="AWFF01000001">
    <property type="protein sequence ID" value="KCZ57239.1"/>
    <property type="molecule type" value="Genomic_DNA"/>
</dbReference>
<protein>
    <recommendedName>
        <fullName evidence="1">GP-PDE domain-containing protein</fullName>
    </recommendedName>
</protein>
<dbReference type="PATRIC" id="fig|1280946.3.peg.101"/>
<dbReference type="PANTHER" id="PTHR46211">
    <property type="entry name" value="GLYCEROPHOSPHORYL DIESTER PHOSPHODIESTERASE"/>
    <property type="match status" value="1"/>
</dbReference>
<dbReference type="GO" id="GO:0008081">
    <property type="term" value="F:phosphoric diester hydrolase activity"/>
    <property type="evidence" value="ECO:0007669"/>
    <property type="project" value="InterPro"/>
</dbReference>
<keyword evidence="3" id="KW-1185">Reference proteome</keyword>
<dbReference type="PANTHER" id="PTHR46211:SF1">
    <property type="entry name" value="GLYCEROPHOSPHODIESTER PHOSPHODIESTERASE, CYTOPLASMIC"/>
    <property type="match status" value="1"/>
</dbReference>
<evidence type="ECO:0000313" key="2">
    <source>
        <dbReference type="EMBL" id="KCZ57239.1"/>
    </source>
</evidence>
<dbReference type="InterPro" id="IPR030395">
    <property type="entry name" value="GP_PDE_dom"/>
</dbReference>
<reference evidence="2 3" key="1">
    <citation type="journal article" date="2014" name="Antonie Van Leeuwenhoek">
        <title>Hyphomonas beringensis sp. nov. and Hyphomonas chukchiensis sp. nov., isolated from surface seawater of the Bering Sea and Chukchi Sea.</title>
        <authorList>
            <person name="Li C."/>
            <person name="Lai Q."/>
            <person name="Li G."/>
            <person name="Dong C."/>
            <person name="Wang J."/>
            <person name="Liao Y."/>
            <person name="Shao Z."/>
        </authorList>
    </citation>
    <scope>NUCLEOTIDE SEQUENCE [LARGE SCALE GENOMIC DNA]</scope>
    <source>
        <strain evidence="2 3">25B14_1</strain>
    </source>
</reference>
<dbReference type="GO" id="GO:0006629">
    <property type="term" value="P:lipid metabolic process"/>
    <property type="evidence" value="ECO:0007669"/>
    <property type="project" value="InterPro"/>
</dbReference>
<dbReference type="PROSITE" id="PS51704">
    <property type="entry name" value="GP_PDE"/>
    <property type="match status" value="1"/>
</dbReference>